<accession>A0AAN8XA10</accession>
<protein>
    <submittedName>
        <fullName evidence="1">Uncharacterized protein</fullName>
    </submittedName>
</protein>
<comment type="caution">
    <text evidence="1">The sequence shown here is derived from an EMBL/GenBank/DDBJ whole genome shotgun (WGS) entry which is preliminary data.</text>
</comment>
<gene>
    <name evidence="1" type="ORF">SK128_011756</name>
</gene>
<dbReference type="Proteomes" id="UP001381693">
    <property type="component" value="Unassembled WGS sequence"/>
</dbReference>
<feature type="non-terminal residue" evidence="1">
    <location>
        <position position="57"/>
    </location>
</feature>
<dbReference type="Gene3D" id="3.30.70.1820">
    <property type="entry name" value="L1 transposable element, RRM domain"/>
    <property type="match status" value="1"/>
</dbReference>
<proteinExistence type="predicted"/>
<dbReference type="AlphaFoldDB" id="A0AAN8XA10"/>
<reference evidence="1 2" key="1">
    <citation type="submission" date="2023-11" db="EMBL/GenBank/DDBJ databases">
        <title>Halocaridina rubra genome assembly.</title>
        <authorList>
            <person name="Smith C."/>
        </authorList>
    </citation>
    <scope>NUCLEOTIDE SEQUENCE [LARGE SCALE GENOMIC DNA]</scope>
    <source>
        <strain evidence="1">EP-1</strain>
        <tissue evidence="1">Whole</tissue>
    </source>
</reference>
<dbReference type="EMBL" id="JAXCGZ010010266">
    <property type="protein sequence ID" value="KAK7075674.1"/>
    <property type="molecule type" value="Genomic_DNA"/>
</dbReference>
<name>A0AAN8XA10_HALRR</name>
<keyword evidence="2" id="KW-1185">Reference proteome</keyword>
<evidence type="ECO:0000313" key="1">
    <source>
        <dbReference type="EMBL" id="KAK7075674.1"/>
    </source>
</evidence>
<sequence length="57" mass="6465">RNNIRLSGVEERRDGETWEQTSTMVSALIADKLQPEDMTLERAQRVGPLRGDKPCPI</sequence>
<evidence type="ECO:0000313" key="2">
    <source>
        <dbReference type="Proteomes" id="UP001381693"/>
    </source>
</evidence>
<feature type="non-terminal residue" evidence="1">
    <location>
        <position position="1"/>
    </location>
</feature>
<organism evidence="1 2">
    <name type="scientific">Halocaridina rubra</name>
    <name type="common">Hawaiian red shrimp</name>
    <dbReference type="NCBI Taxonomy" id="373956"/>
    <lineage>
        <taxon>Eukaryota</taxon>
        <taxon>Metazoa</taxon>
        <taxon>Ecdysozoa</taxon>
        <taxon>Arthropoda</taxon>
        <taxon>Crustacea</taxon>
        <taxon>Multicrustacea</taxon>
        <taxon>Malacostraca</taxon>
        <taxon>Eumalacostraca</taxon>
        <taxon>Eucarida</taxon>
        <taxon>Decapoda</taxon>
        <taxon>Pleocyemata</taxon>
        <taxon>Caridea</taxon>
        <taxon>Atyoidea</taxon>
        <taxon>Atyidae</taxon>
        <taxon>Halocaridina</taxon>
    </lineage>
</organism>